<evidence type="ECO:0000313" key="1">
    <source>
        <dbReference type="EMBL" id="EFN79526.1"/>
    </source>
</evidence>
<sequence>YIFGGNVNGLNFLVFLKNDLPGLLEDVDLYTRLRMWIELNGAPPHYAKVVRNYLNRRY</sequence>
<reference evidence="1 2" key="1">
    <citation type="journal article" date="2010" name="Science">
        <title>Genomic comparison of the ants Camponotus floridanus and Harpegnathos saltator.</title>
        <authorList>
            <person name="Bonasio R."/>
            <person name="Zhang G."/>
            <person name="Ye C."/>
            <person name="Mutti N.S."/>
            <person name="Fang X."/>
            <person name="Qin N."/>
            <person name="Donahue G."/>
            <person name="Yang P."/>
            <person name="Li Q."/>
            <person name="Li C."/>
            <person name="Zhang P."/>
            <person name="Huang Z."/>
            <person name="Berger S.L."/>
            <person name="Reinberg D."/>
            <person name="Wang J."/>
            <person name="Liebig J."/>
        </authorList>
    </citation>
    <scope>NUCLEOTIDE SEQUENCE [LARGE SCALE GENOMIC DNA]</scope>
    <source>
        <strain evidence="1 2">R22 G/1</strain>
    </source>
</reference>
<evidence type="ECO:0000313" key="2">
    <source>
        <dbReference type="Proteomes" id="UP000008237"/>
    </source>
</evidence>
<organism evidence="2">
    <name type="scientific">Harpegnathos saltator</name>
    <name type="common">Jerdon's jumping ant</name>
    <dbReference type="NCBI Taxonomy" id="610380"/>
    <lineage>
        <taxon>Eukaryota</taxon>
        <taxon>Metazoa</taxon>
        <taxon>Ecdysozoa</taxon>
        <taxon>Arthropoda</taxon>
        <taxon>Hexapoda</taxon>
        <taxon>Insecta</taxon>
        <taxon>Pterygota</taxon>
        <taxon>Neoptera</taxon>
        <taxon>Endopterygota</taxon>
        <taxon>Hymenoptera</taxon>
        <taxon>Apocrita</taxon>
        <taxon>Aculeata</taxon>
        <taxon>Formicoidea</taxon>
        <taxon>Formicidae</taxon>
        <taxon>Ponerinae</taxon>
        <taxon>Ponerini</taxon>
        <taxon>Harpegnathos</taxon>
    </lineage>
</organism>
<protein>
    <submittedName>
        <fullName evidence="1">Uncharacterized protein</fullName>
    </submittedName>
</protein>
<feature type="non-terminal residue" evidence="1">
    <location>
        <position position="58"/>
    </location>
</feature>
<feature type="non-terminal residue" evidence="1">
    <location>
        <position position="1"/>
    </location>
</feature>
<name>E2BXQ2_HARSA</name>
<proteinExistence type="predicted"/>
<dbReference type="Proteomes" id="UP000008237">
    <property type="component" value="Unassembled WGS sequence"/>
</dbReference>
<keyword evidence="2" id="KW-1185">Reference proteome</keyword>
<accession>E2BXQ2</accession>
<dbReference type="EMBL" id="GL451288">
    <property type="protein sequence ID" value="EFN79526.1"/>
    <property type="molecule type" value="Genomic_DNA"/>
</dbReference>
<dbReference type="AlphaFoldDB" id="E2BXQ2"/>
<gene>
    <name evidence="1" type="ORF">EAI_07953</name>
</gene>
<dbReference type="InParanoid" id="E2BXQ2"/>